<name>A0A090Z2V9_PAEMA</name>
<dbReference type="GO" id="GO:0004371">
    <property type="term" value="F:glycerone kinase activity"/>
    <property type="evidence" value="ECO:0007669"/>
    <property type="project" value="InterPro"/>
</dbReference>
<evidence type="ECO:0000313" key="3">
    <source>
        <dbReference type="EMBL" id="MUG23086.1"/>
    </source>
</evidence>
<dbReference type="RefSeq" id="WP_036625482.1">
    <property type="nucleotide sequence ID" value="NZ_JAKOBR010000022.1"/>
</dbReference>
<dbReference type="HOGENOM" id="CLU_017054_0_0_9"/>
<dbReference type="FunFam" id="3.40.50.10440:FF:000001">
    <property type="entry name" value="Dihydroxyacetone kinase, DhaK subunit"/>
    <property type="match status" value="1"/>
</dbReference>
<dbReference type="Gene3D" id="3.30.1180.20">
    <property type="entry name" value="Dihydroxyacetone kinase, domain 2"/>
    <property type="match status" value="1"/>
</dbReference>
<dbReference type="PANTHER" id="PTHR28629:SF4">
    <property type="entry name" value="TRIOKINASE_FMN CYCLASE"/>
    <property type="match status" value="1"/>
</dbReference>
<proteinExistence type="predicted"/>
<evidence type="ECO:0000313" key="2">
    <source>
        <dbReference type="EMBL" id="KFN05564.1"/>
    </source>
</evidence>
<dbReference type="GO" id="GO:0019563">
    <property type="term" value="P:glycerol catabolic process"/>
    <property type="evidence" value="ECO:0007669"/>
    <property type="project" value="TreeGrafter"/>
</dbReference>
<dbReference type="SUPFAM" id="SSF82549">
    <property type="entry name" value="DAK1/DegV-like"/>
    <property type="match status" value="1"/>
</dbReference>
<dbReference type="STRING" id="44252.DJ90_71"/>
<dbReference type="EMBL" id="WNZZ01000007">
    <property type="protein sequence ID" value="MUG23086.1"/>
    <property type="molecule type" value="Genomic_DNA"/>
</dbReference>
<dbReference type="InterPro" id="IPR004006">
    <property type="entry name" value="DhaK_dom"/>
</dbReference>
<dbReference type="AlphaFoldDB" id="A0A090Z2V9"/>
<protein>
    <submittedName>
        <fullName evidence="2">Dak1 domain protein</fullName>
    </submittedName>
    <submittedName>
        <fullName evidence="3">Dihydroxyacetone kinase</fullName>
    </submittedName>
</protein>
<reference evidence="2 4" key="1">
    <citation type="submission" date="2014-04" db="EMBL/GenBank/DDBJ databases">
        <authorList>
            <person name="Bishop-Lilly K.A."/>
            <person name="Broomall S.M."/>
            <person name="Chain P.S."/>
            <person name="Chertkov O."/>
            <person name="Coyne S.R."/>
            <person name="Daligault H.E."/>
            <person name="Davenport K.W."/>
            <person name="Erkkila T."/>
            <person name="Frey K.G."/>
            <person name="Gibbons H.S."/>
            <person name="Gu W."/>
            <person name="Jaissle J."/>
            <person name="Johnson S.L."/>
            <person name="Koroleva G.I."/>
            <person name="Ladner J.T."/>
            <person name="Lo C.-C."/>
            <person name="Minogue T.D."/>
            <person name="Munk C."/>
            <person name="Palacios G.F."/>
            <person name="Redden C.L."/>
            <person name="Rosenzweig C.N."/>
            <person name="Scholz M.B."/>
            <person name="Teshima H."/>
            <person name="Xu Y."/>
        </authorList>
    </citation>
    <scope>NUCLEOTIDE SEQUENCE [LARGE SCALE GENOMIC DNA]</scope>
    <source>
        <strain evidence="2 4">8244</strain>
    </source>
</reference>
<dbReference type="GO" id="GO:0005829">
    <property type="term" value="C:cytosol"/>
    <property type="evidence" value="ECO:0007669"/>
    <property type="project" value="TreeGrafter"/>
</dbReference>
<evidence type="ECO:0000313" key="5">
    <source>
        <dbReference type="Proteomes" id="UP000442469"/>
    </source>
</evidence>
<dbReference type="Gene3D" id="3.40.50.10440">
    <property type="entry name" value="Dihydroxyacetone kinase, domain 1"/>
    <property type="match status" value="1"/>
</dbReference>
<gene>
    <name evidence="2" type="ORF">DJ90_71</name>
    <name evidence="3" type="ORF">GNQ08_11775</name>
</gene>
<dbReference type="PROSITE" id="PS51481">
    <property type="entry name" value="DHAK"/>
    <property type="match status" value="1"/>
</dbReference>
<dbReference type="Proteomes" id="UP000442469">
    <property type="component" value="Unassembled WGS sequence"/>
</dbReference>
<evidence type="ECO:0000313" key="4">
    <source>
        <dbReference type="Proteomes" id="UP000029278"/>
    </source>
</evidence>
<comment type="caution">
    <text evidence="2">The sequence shown here is derived from an EMBL/GenBank/DDBJ whole genome shotgun (WGS) entry which is preliminary data.</text>
</comment>
<dbReference type="GeneID" id="77009127"/>
<reference evidence="3 5" key="2">
    <citation type="submission" date="2019-11" db="EMBL/GenBank/DDBJ databases">
        <title>Draft genome sequences of five Paenibacillus species of dairy origin.</title>
        <authorList>
            <person name="Olajide A.M."/>
            <person name="Chen S."/>
            <person name="Lapointe G."/>
        </authorList>
    </citation>
    <scope>NUCLEOTIDE SEQUENCE [LARGE SCALE GENOMIC DNA]</scope>
    <source>
        <strain evidence="3 5">3CT49</strain>
    </source>
</reference>
<dbReference type="Proteomes" id="UP000029278">
    <property type="component" value="Unassembled WGS sequence"/>
</dbReference>
<dbReference type="PANTHER" id="PTHR28629">
    <property type="entry name" value="TRIOKINASE/FMN CYCLASE"/>
    <property type="match status" value="1"/>
</dbReference>
<evidence type="ECO:0000259" key="1">
    <source>
        <dbReference type="PROSITE" id="PS51481"/>
    </source>
</evidence>
<keyword evidence="3" id="KW-0808">Transferase</keyword>
<keyword evidence="4" id="KW-1185">Reference proteome</keyword>
<dbReference type="Pfam" id="PF02733">
    <property type="entry name" value="Dak1"/>
    <property type="match status" value="1"/>
</dbReference>
<organism evidence="2 4">
    <name type="scientific">Paenibacillus macerans</name>
    <name type="common">Bacillus macerans</name>
    <dbReference type="NCBI Taxonomy" id="44252"/>
    <lineage>
        <taxon>Bacteria</taxon>
        <taxon>Bacillati</taxon>
        <taxon>Bacillota</taxon>
        <taxon>Bacilli</taxon>
        <taxon>Bacillales</taxon>
        <taxon>Paenibacillaceae</taxon>
        <taxon>Paenibacillus</taxon>
    </lineage>
</organism>
<accession>A0A090Z2V9</accession>
<dbReference type="PATRIC" id="fig|44252.3.peg.4316"/>
<feature type="domain" description="DhaK" evidence="1">
    <location>
        <begin position="7"/>
        <end position="330"/>
    </location>
</feature>
<dbReference type="InterPro" id="IPR050861">
    <property type="entry name" value="Dihydroxyacetone_Kinase"/>
</dbReference>
<dbReference type="OrthoDB" id="9806345at2"/>
<dbReference type="EMBL" id="JMQA01000038">
    <property type="protein sequence ID" value="KFN05564.1"/>
    <property type="molecule type" value="Genomic_DNA"/>
</dbReference>
<sequence>MQRFVNHPDLIVDDMLKGYVKAHGDTVKLSDRNDRVVKRIQAPVEGKVGIVTGGGSGHEPAFLGYVGEGLADAAAIGEVFASPPAQSFFDAIVEADSGQGVACLFGNYAGDNMNVKMAVQLAEDEGITVKYVTATDDIASSPPETREKRHGIAGGLFMWKAGGARAAMGGSLDEVVAAAQKAADNTRSICVGLGSCTIPAAGSPNFTIEEGKMEFGIGHHGEPGIRVQPLGTADEIAAEMTGAILRDFAFEGSENLAVLLSGLGATPLMELYVLYDKVAELLTGQGHRIDRTFIGNYVTSLDMNGASLTIVRLDEELKVLLDYPGQCPAVKY</sequence>
<keyword evidence="3" id="KW-0418">Kinase</keyword>